<evidence type="ECO:0000313" key="1">
    <source>
        <dbReference type="EMBL" id="SVC95841.1"/>
    </source>
</evidence>
<sequence length="56" mass="5839">MVWFVARTGMPTSGVVGGPVAPRFQVLLPSLSEFVTTVTELTAMAAAATIGFKKPT</sequence>
<protein>
    <submittedName>
        <fullName evidence="1">Uncharacterized protein</fullName>
    </submittedName>
</protein>
<reference evidence="1" key="1">
    <citation type="submission" date="2018-05" db="EMBL/GenBank/DDBJ databases">
        <authorList>
            <person name="Lanie J.A."/>
            <person name="Ng W.-L."/>
            <person name="Kazmierczak K.M."/>
            <person name="Andrzejewski T.M."/>
            <person name="Davidsen T.M."/>
            <person name="Wayne K.J."/>
            <person name="Tettelin H."/>
            <person name="Glass J.I."/>
            <person name="Rusch D."/>
            <person name="Podicherti R."/>
            <person name="Tsui H.-C.T."/>
            <person name="Winkler M.E."/>
        </authorList>
    </citation>
    <scope>NUCLEOTIDE SEQUENCE</scope>
</reference>
<proteinExistence type="predicted"/>
<dbReference type="AlphaFoldDB" id="A0A382RGV6"/>
<gene>
    <name evidence="1" type="ORF">METZ01_LOCUS348695</name>
</gene>
<organism evidence="1">
    <name type="scientific">marine metagenome</name>
    <dbReference type="NCBI Taxonomy" id="408172"/>
    <lineage>
        <taxon>unclassified sequences</taxon>
        <taxon>metagenomes</taxon>
        <taxon>ecological metagenomes</taxon>
    </lineage>
</organism>
<accession>A0A382RGV6</accession>
<dbReference type="EMBL" id="UINC01120994">
    <property type="protein sequence ID" value="SVC95841.1"/>
    <property type="molecule type" value="Genomic_DNA"/>
</dbReference>
<name>A0A382RGV6_9ZZZZ</name>
<feature type="non-terminal residue" evidence="1">
    <location>
        <position position="56"/>
    </location>
</feature>